<dbReference type="GeneID" id="69035668"/>
<evidence type="ECO:0000256" key="4">
    <source>
        <dbReference type="ARBA" id="ARBA00022723"/>
    </source>
</evidence>
<evidence type="ECO:0000256" key="9">
    <source>
        <dbReference type="RuleBase" id="RU000461"/>
    </source>
</evidence>
<dbReference type="RefSeq" id="XP_045289596.1">
    <property type="nucleotide sequence ID" value="XM_045429701.1"/>
</dbReference>
<dbReference type="Gene3D" id="1.10.630.10">
    <property type="entry name" value="Cytochrome P450"/>
    <property type="match status" value="1"/>
</dbReference>
<dbReference type="InterPro" id="IPR017972">
    <property type="entry name" value="Cyt_P450_CS"/>
</dbReference>
<dbReference type="Pfam" id="PF00067">
    <property type="entry name" value="p450"/>
    <property type="match status" value="1"/>
</dbReference>
<dbReference type="InterPro" id="IPR001128">
    <property type="entry name" value="Cyt_P450"/>
</dbReference>
<dbReference type="PANTHER" id="PTHR46206">
    <property type="entry name" value="CYTOCHROME P450"/>
    <property type="match status" value="1"/>
</dbReference>
<comment type="similarity">
    <text evidence="2 9">Belongs to the cytochrome P450 family.</text>
</comment>
<feature type="binding site" description="axial binding residue" evidence="8">
    <location>
        <position position="530"/>
    </location>
    <ligand>
        <name>heme</name>
        <dbReference type="ChEBI" id="CHEBI:30413"/>
    </ligand>
    <ligandPart>
        <name>Fe</name>
        <dbReference type="ChEBI" id="CHEBI:18248"/>
    </ligandPart>
</feature>
<evidence type="ECO:0000256" key="7">
    <source>
        <dbReference type="ARBA" id="ARBA00023033"/>
    </source>
</evidence>
<evidence type="ECO:0008006" key="12">
    <source>
        <dbReference type="Google" id="ProtNLM"/>
    </source>
</evidence>
<name>C0NH30_AJECG</name>
<dbReference type="SUPFAM" id="SSF48264">
    <property type="entry name" value="Cytochrome P450"/>
    <property type="match status" value="1"/>
</dbReference>
<dbReference type="STRING" id="447093.C0NH30"/>
<dbReference type="InParanoid" id="C0NH30"/>
<dbReference type="CDD" id="cd11041">
    <property type="entry name" value="CYP503A1-like"/>
    <property type="match status" value="1"/>
</dbReference>
<keyword evidence="7 9" id="KW-0503">Monooxygenase</keyword>
<evidence type="ECO:0000256" key="1">
    <source>
        <dbReference type="ARBA" id="ARBA00001971"/>
    </source>
</evidence>
<keyword evidence="6 8" id="KW-0408">Iron</keyword>
<dbReference type="GO" id="GO:0004497">
    <property type="term" value="F:monooxygenase activity"/>
    <property type="evidence" value="ECO:0007669"/>
    <property type="project" value="UniProtKB-KW"/>
</dbReference>
<accession>C0NH30</accession>
<dbReference type="EMBL" id="GG663365">
    <property type="protein sequence ID" value="EEH09115.1"/>
    <property type="molecule type" value="Genomic_DNA"/>
</dbReference>
<organism evidence="10 11">
    <name type="scientific">Ajellomyces capsulatus (strain G186AR / H82 / ATCC MYA-2454 / RMSCC 2432)</name>
    <name type="common">Darling's disease fungus</name>
    <name type="synonym">Histoplasma capsulatum</name>
    <dbReference type="NCBI Taxonomy" id="447093"/>
    <lineage>
        <taxon>Eukaryota</taxon>
        <taxon>Fungi</taxon>
        <taxon>Dikarya</taxon>
        <taxon>Ascomycota</taxon>
        <taxon>Pezizomycotina</taxon>
        <taxon>Eurotiomycetes</taxon>
        <taxon>Eurotiomycetidae</taxon>
        <taxon>Onygenales</taxon>
        <taxon>Ajellomycetaceae</taxon>
        <taxon>Histoplasma</taxon>
    </lineage>
</organism>
<keyword evidence="4 8" id="KW-0479">Metal-binding</keyword>
<evidence type="ECO:0000256" key="6">
    <source>
        <dbReference type="ARBA" id="ARBA00023004"/>
    </source>
</evidence>
<evidence type="ECO:0000256" key="5">
    <source>
        <dbReference type="ARBA" id="ARBA00023002"/>
    </source>
</evidence>
<dbReference type="GO" id="GO:0016705">
    <property type="term" value="F:oxidoreductase activity, acting on paired donors, with incorporation or reduction of molecular oxygen"/>
    <property type="evidence" value="ECO:0007669"/>
    <property type="project" value="InterPro"/>
</dbReference>
<dbReference type="Proteomes" id="UP000001631">
    <property type="component" value="Unassembled WGS sequence"/>
</dbReference>
<keyword evidence="5 9" id="KW-0560">Oxidoreductase</keyword>
<comment type="cofactor">
    <cofactor evidence="1 8">
        <name>heme</name>
        <dbReference type="ChEBI" id="CHEBI:30413"/>
    </cofactor>
</comment>
<keyword evidence="11" id="KW-1185">Reference proteome</keyword>
<evidence type="ECO:0000313" key="10">
    <source>
        <dbReference type="EMBL" id="EEH09115.1"/>
    </source>
</evidence>
<dbReference type="AlphaFoldDB" id="C0NH30"/>
<protein>
    <recommendedName>
        <fullName evidence="12">Cytochrome P450</fullName>
    </recommendedName>
</protein>
<gene>
    <name evidence="10" type="ORF">HCBG_02652</name>
</gene>
<dbReference type="GO" id="GO:0005506">
    <property type="term" value="F:iron ion binding"/>
    <property type="evidence" value="ECO:0007669"/>
    <property type="project" value="InterPro"/>
</dbReference>
<evidence type="ECO:0000256" key="2">
    <source>
        <dbReference type="ARBA" id="ARBA00010617"/>
    </source>
</evidence>
<evidence type="ECO:0000313" key="11">
    <source>
        <dbReference type="Proteomes" id="UP000001631"/>
    </source>
</evidence>
<dbReference type="PRINTS" id="PR00465">
    <property type="entry name" value="EP450IV"/>
</dbReference>
<reference evidence="10" key="1">
    <citation type="submission" date="2009-02" db="EMBL/GenBank/DDBJ databases">
        <title>The Genome Sequence of Ajellomyces capsulatus strain G186AR.</title>
        <authorList>
            <consortium name="The Broad Institute Genome Sequencing Platform"/>
            <person name="Champion M."/>
            <person name="Cuomo C."/>
            <person name="Ma L.-J."/>
            <person name="Henn M.R."/>
            <person name="Sil A."/>
            <person name="Goldman B."/>
            <person name="Young S.K."/>
            <person name="Kodira C.D."/>
            <person name="Zeng Q."/>
            <person name="Koehrsen M."/>
            <person name="Alvarado L."/>
            <person name="Berlin A."/>
            <person name="Borenstein D."/>
            <person name="Chen Z."/>
            <person name="Engels R."/>
            <person name="Freedman E."/>
            <person name="Gellesch M."/>
            <person name="Goldberg J."/>
            <person name="Griggs A."/>
            <person name="Gujja S."/>
            <person name="Heiman D."/>
            <person name="Hepburn T."/>
            <person name="Howarth C."/>
            <person name="Jen D."/>
            <person name="Larson L."/>
            <person name="Lewis B."/>
            <person name="Mehta T."/>
            <person name="Park D."/>
            <person name="Pearson M."/>
            <person name="Roberts A."/>
            <person name="Saif S."/>
            <person name="Shea T."/>
            <person name="Shenoy N."/>
            <person name="Sisk P."/>
            <person name="Stolte C."/>
            <person name="Sykes S."/>
            <person name="Walk T."/>
            <person name="White J."/>
            <person name="Yandava C."/>
            <person name="Klein B."/>
            <person name="McEwen J.G."/>
            <person name="Puccia R."/>
            <person name="Goldman G.H."/>
            <person name="Felipe M.S."/>
            <person name="Nino-Vega G."/>
            <person name="San-Blas G."/>
            <person name="Taylor J."/>
            <person name="Mendoza L."/>
            <person name="Galagan J."/>
            <person name="Nusbaum C."/>
            <person name="Birren B."/>
        </authorList>
    </citation>
    <scope>NUCLEOTIDE SEQUENCE</scope>
    <source>
        <strain evidence="10">G186AR</strain>
    </source>
</reference>
<dbReference type="PROSITE" id="PS00086">
    <property type="entry name" value="CYTOCHROME_P450"/>
    <property type="match status" value="1"/>
</dbReference>
<dbReference type="HOGENOM" id="CLU_022195_9_0_1"/>
<dbReference type="VEuPathDB" id="FungiDB:I7I50_10355"/>
<dbReference type="InterPro" id="IPR002403">
    <property type="entry name" value="Cyt_P450_E_grp-IV"/>
</dbReference>
<proteinExistence type="inferred from homology"/>
<keyword evidence="3 8" id="KW-0349">Heme</keyword>
<sequence length="598" mass="67756">MALLTAGLVPAKWLAADFIHQLSYLQLACLVNTAGVVLLSIYCWFSAAKYPGIPRVRDGMKARFSLKTRLSYFTNCEGLYKEAYETYLKKGQPCLVPGLGLRTEILLPKGTLRWLVTQPDKVLNMQEAFREVDQIDWAADHHKYVTDPWLAMILNRDVNRNFDRYLGPMGKEMQNAVERWIPNKDEWEEIPLWDTLKLVIAQFSSQFTVGEPLCRDEEYLRASSKFVDLFATNAGLVPFIPVPLRPVLCPILYLPFRLNYWKLERILKPVIKGRLDRFLKHQHSETIKSERHHGIDSGQNEPEDLLQLMLRFAQSDRSKEDLHDLHGLAYRICINNLGSFHQTTATATNLIFNIIASDKEFNTIALLREEIESVLPREYYTIPSPTTELAENEEKTGGWSKASVAKLVLMDSVMRETVRMHSFVHRSVTRSVMADNVHSPAIESEASSGEASTISVPLPKGAMVSILSRGSYCDPDIFEDPMKFNPWRFAQPKRDHHSEQSNGIGATPPRPTFTVTSANNLFFGHGRHACPGRFVADAETKMLLACLLMNYDIDLVPVPGPDGKGEVAVRPKSPWVLEVIIPPIGGRIRTKRRACERV</sequence>
<evidence type="ECO:0000256" key="8">
    <source>
        <dbReference type="PIRSR" id="PIRSR602403-1"/>
    </source>
</evidence>
<dbReference type="InterPro" id="IPR036396">
    <property type="entry name" value="Cyt_P450_sf"/>
</dbReference>
<evidence type="ECO:0000256" key="3">
    <source>
        <dbReference type="ARBA" id="ARBA00022617"/>
    </source>
</evidence>
<dbReference type="GO" id="GO:0020037">
    <property type="term" value="F:heme binding"/>
    <property type="evidence" value="ECO:0007669"/>
    <property type="project" value="InterPro"/>
</dbReference>
<dbReference type="PANTHER" id="PTHR46206:SF1">
    <property type="entry name" value="P450, PUTATIVE (EUROFUNG)-RELATED"/>
    <property type="match status" value="1"/>
</dbReference>